<feature type="region of interest" description="Disordered" evidence="1">
    <location>
        <begin position="25"/>
        <end position="70"/>
    </location>
</feature>
<feature type="compositionally biased region" description="Polar residues" evidence="1">
    <location>
        <begin position="226"/>
        <end position="235"/>
    </location>
</feature>
<protein>
    <submittedName>
        <fullName evidence="2">Uncharacterized protein</fullName>
    </submittedName>
</protein>
<feature type="region of interest" description="Disordered" evidence="1">
    <location>
        <begin position="261"/>
        <end position="284"/>
    </location>
</feature>
<name>A0A2R6RI20_9APHY</name>
<feature type="region of interest" description="Disordered" evidence="1">
    <location>
        <begin position="181"/>
        <end position="235"/>
    </location>
</feature>
<evidence type="ECO:0000313" key="2">
    <source>
        <dbReference type="EMBL" id="PSS29659.1"/>
    </source>
</evidence>
<comment type="caution">
    <text evidence="2">The sequence shown here is derived from an EMBL/GenBank/DDBJ whole genome shotgun (WGS) entry which is preliminary data.</text>
</comment>
<dbReference type="EMBL" id="MLYV02000256">
    <property type="protein sequence ID" value="PSS29659.1"/>
    <property type="molecule type" value="Genomic_DNA"/>
</dbReference>
<feature type="compositionally biased region" description="Pro residues" evidence="1">
    <location>
        <begin position="206"/>
        <end position="218"/>
    </location>
</feature>
<reference evidence="2 3" key="1">
    <citation type="submission" date="2018-02" db="EMBL/GenBank/DDBJ databases">
        <title>Genome sequence of the basidiomycete white-rot fungus Phlebia centrifuga.</title>
        <authorList>
            <person name="Granchi Z."/>
            <person name="Peng M."/>
            <person name="de Vries R.P."/>
            <person name="Hilden K."/>
            <person name="Makela M.R."/>
            <person name="Grigoriev I."/>
            <person name="Riley R."/>
        </authorList>
    </citation>
    <scope>NUCLEOTIDE SEQUENCE [LARGE SCALE GENOMIC DNA]</scope>
    <source>
        <strain evidence="2 3">FBCC195</strain>
    </source>
</reference>
<gene>
    <name evidence="2" type="ORF">PHLCEN_2v2807</name>
</gene>
<sequence>MSRTQHIDNDDAFFDFDSYEPLQPLSLLEESARGTQTPRISTGSPSSTPLYIQDDPPSNTMSNATQSDVKGKRVSYSALSEPMSIPLAGSIDPEDDFFASLAGQSSTSTTSFILPVSQCAIPQDSFGIMEVPRDEQSTGPDTIGGGKGKGRELPPTLPPLSFSPTEFSYASSDWPAGPSSYSSSYASAGDVEPRSLSSPLAEQHPPITPDTPASPAPIPLSRRRTTSNISKYSRHSISTPTLSKVKVKFAGSKAASGTLARKLLFRKSPPTSPRPASANFEQNDVHGSSLSPALADLGYVGQNSCLIPWSREIKSRSPLASPVVETNSVWGVVDSPPTGRLPRLVDPLPMRTKGRSYSSPLPFQTSAFDIVPLAPADLCEPPPPVLTNHFDEYLPHELKLQVLTALVDLHIIEHEKRLRDGKWTVLKASSSKSKWVGKERGFRELFKLSRVGITSNLQVLG</sequence>
<feature type="compositionally biased region" description="Low complexity" evidence="1">
    <location>
        <begin position="181"/>
        <end position="190"/>
    </location>
</feature>
<proteinExistence type="predicted"/>
<dbReference type="OrthoDB" id="550575at2759"/>
<feature type="compositionally biased region" description="Polar residues" evidence="1">
    <location>
        <begin position="33"/>
        <end position="68"/>
    </location>
</feature>
<feature type="region of interest" description="Disordered" evidence="1">
    <location>
        <begin position="131"/>
        <end position="162"/>
    </location>
</feature>
<dbReference type="AlphaFoldDB" id="A0A2R6RI20"/>
<keyword evidence="3" id="KW-1185">Reference proteome</keyword>
<evidence type="ECO:0000313" key="3">
    <source>
        <dbReference type="Proteomes" id="UP000186601"/>
    </source>
</evidence>
<organism evidence="2 3">
    <name type="scientific">Hermanssonia centrifuga</name>
    <dbReference type="NCBI Taxonomy" id="98765"/>
    <lineage>
        <taxon>Eukaryota</taxon>
        <taxon>Fungi</taxon>
        <taxon>Dikarya</taxon>
        <taxon>Basidiomycota</taxon>
        <taxon>Agaricomycotina</taxon>
        <taxon>Agaricomycetes</taxon>
        <taxon>Polyporales</taxon>
        <taxon>Meruliaceae</taxon>
        <taxon>Hermanssonia</taxon>
    </lineage>
</organism>
<accession>A0A2R6RI20</accession>
<evidence type="ECO:0000256" key="1">
    <source>
        <dbReference type="SAM" id="MobiDB-lite"/>
    </source>
</evidence>
<dbReference type="Proteomes" id="UP000186601">
    <property type="component" value="Unassembled WGS sequence"/>
</dbReference>